<dbReference type="EMBL" id="LT991977">
    <property type="protein sequence ID" value="SPK76084.1"/>
    <property type="molecule type" value="Genomic_DNA"/>
</dbReference>
<keyword evidence="2" id="KW-0614">Plasmid</keyword>
<feature type="compositionally biased region" description="Polar residues" evidence="1">
    <location>
        <begin position="7"/>
        <end position="24"/>
    </location>
</feature>
<evidence type="ECO:0000313" key="3">
    <source>
        <dbReference type="Proteomes" id="UP000255505"/>
    </source>
</evidence>
<reference evidence="2 3" key="1">
    <citation type="submission" date="2018-01" db="EMBL/GenBank/DDBJ databases">
        <authorList>
            <person name="Gaut B.S."/>
            <person name="Morton B.R."/>
            <person name="Clegg M.T."/>
            <person name="Duvall M.R."/>
        </authorList>
    </citation>
    <scope>NUCLEOTIDE SEQUENCE [LARGE SCALE GENOMIC DNA]</scope>
    <source>
        <strain evidence="2">Cupriavidus taiwanensis LMG 19425</strain>
        <plasmid evidence="3">Plasmid ii</plasmid>
    </source>
</reference>
<sequence>MKRCWTKSLSANGIGSRPRSTSLSRPARTRASGSADRCPLPRRLASLWRRRCRTARRASARLPAQSQSQQGVAMPRLELTDRELVVHLTPWESIWSLRRGFRVPLAHVRGATEDDGFDGRALGLRFPGTYFPGLIAAGTFIKGGDRQFVYTSRKLQTIVIELARNDWARLVIGVPDARAEAARQRRRRQPPPASRTDAGPIRRPGVGSAHEGSLLWVGSPEHARSSRTTGSCRSHLEIPPRPSFRAADRQHWLLLSRYQSCSVSLSSKGCMPQCKAVTCGGVRPSARLLTAGGAGAPLHRAVGALGVAQAGGLEAG</sequence>
<feature type="region of interest" description="Disordered" evidence="1">
    <location>
        <begin position="1"/>
        <end position="37"/>
    </location>
</feature>
<dbReference type="AlphaFoldDB" id="A0A375IN70"/>
<geneLocation type="plasmid" evidence="2">
    <name>II</name>
</geneLocation>
<evidence type="ECO:0000313" key="2">
    <source>
        <dbReference type="EMBL" id="SPK76084.1"/>
    </source>
</evidence>
<organism evidence="2 3">
    <name type="scientific">Cupriavidus taiwanensis</name>
    <dbReference type="NCBI Taxonomy" id="164546"/>
    <lineage>
        <taxon>Bacteria</taxon>
        <taxon>Pseudomonadati</taxon>
        <taxon>Pseudomonadota</taxon>
        <taxon>Betaproteobacteria</taxon>
        <taxon>Burkholderiales</taxon>
        <taxon>Burkholderiaceae</taxon>
        <taxon>Cupriavidus</taxon>
    </lineage>
</organism>
<protein>
    <submittedName>
        <fullName evidence="2">Uncharacterized protein</fullName>
    </submittedName>
</protein>
<gene>
    <name evidence="2" type="ORF">CT19425_MP70244</name>
</gene>
<evidence type="ECO:0000256" key="1">
    <source>
        <dbReference type="SAM" id="MobiDB-lite"/>
    </source>
</evidence>
<dbReference type="Proteomes" id="UP000255505">
    <property type="component" value="Plasmid II"/>
</dbReference>
<feature type="region of interest" description="Disordered" evidence="1">
    <location>
        <begin position="180"/>
        <end position="237"/>
    </location>
</feature>
<accession>A0A375IN70</accession>
<name>A0A375IN70_9BURK</name>
<proteinExistence type="predicted"/>